<dbReference type="AlphaFoldDB" id="A0A8C5S6E7"/>
<dbReference type="InterPro" id="IPR043129">
    <property type="entry name" value="ATPase_NBD"/>
</dbReference>
<evidence type="ECO:0008006" key="3">
    <source>
        <dbReference type="Google" id="ProtNLM"/>
    </source>
</evidence>
<dbReference type="Gene3D" id="3.30.420.40">
    <property type="match status" value="1"/>
</dbReference>
<reference evidence="1" key="2">
    <citation type="submission" date="2025-09" db="UniProtKB">
        <authorList>
            <consortium name="Ensembl"/>
        </authorList>
    </citation>
    <scope>IDENTIFICATION</scope>
</reference>
<organism evidence="1 2">
    <name type="scientific">Laticauda laticaudata</name>
    <name type="common">Blue-ringed sea krait</name>
    <name type="synonym">Blue-lipped sea krait</name>
    <dbReference type="NCBI Taxonomy" id="8630"/>
    <lineage>
        <taxon>Eukaryota</taxon>
        <taxon>Metazoa</taxon>
        <taxon>Chordata</taxon>
        <taxon>Craniata</taxon>
        <taxon>Vertebrata</taxon>
        <taxon>Euteleostomi</taxon>
        <taxon>Lepidosauria</taxon>
        <taxon>Squamata</taxon>
        <taxon>Bifurcata</taxon>
        <taxon>Unidentata</taxon>
        <taxon>Episquamata</taxon>
        <taxon>Toxicofera</taxon>
        <taxon>Serpentes</taxon>
        <taxon>Colubroidea</taxon>
        <taxon>Elapidae</taxon>
        <taxon>Laticaudinae</taxon>
        <taxon>Laticauda</taxon>
    </lineage>
</organism>
<dbReference type="PANTHER" id="PTHR11937">
    <property type="entry name" value="ACTIN"/>
    <property type="match status" value="1"/>
</dbReference>
<protein>
    <recommendedName>
        <fullName evidence="3">Actin-related protein 3</fullName>
    </recommendedName>
</protein>
<dbReference type="Proteomes" id="UP000694406">
    <property type="component" value="Unplaced"/>
</dbReference>
<name>A0A8C5S6E7_LATLA</name>
<dbReference type="FunFam" id="3.30.420.40:FF:000803">
    <property type="entry name" value="Actin-related protein 3"/>
    <property type="match status" value="1"/>
</dbReference>
<sequence>MDSISNVVDEVIQNCPIDVRRPLYKNVVLSGGSTMFRDFGRRLQRDLKRVIDARLKISEELSGGQLKPKPVEVQVISHHMQRYAIWFGGSMLASTVCLLLNQLVREKLHIICSIPRHRNLSFIVPTSKRTHCFFHCWSGLCLALIRSMWREQILLGKIP</sequence>
<dbReference type="InterPro" id="IPR004000">
    <property type="entry name" value="Actin"/>
</dbReference>
<evidence type="ECO:0000313" key="1">
    <source>
        <dbReference type="Ensembl" id="ENSLLTP00000013307.1"/>
    </source>
</evidence>
<dbReference type="GeneTree" id="ENSGT00940000158304"/>
<accession>A0A8C5S6E7</accession>
<dbReference type="Pfam" id="PF00022">
    <property type="entry name" value="Actin"/>
    <property type="match status" value="1"/>
</dbReference>
<dbReference type="Ensembl" id="ENSLLTT00000013819.1">
    <property type="protein sequence ID" value="ENSLLTP00000013307.1"/>
    <property type="gene ID" value="ENSLLTG00000010160.1"/>
</dbReference>
<evidence type="ECO:0000313" key="2">
    <source>
        <dbReference type="Proteomes" id="UP000694406"/>
    </source>
</evidence>
<keyword evidence="2" id="KW-1185">Reference proteome</keyword>
<dbReference type="SUPFAM" id="SSF53067">
    <property type="entry name" value="Actin-like ATPase domain"/>
    <property type="match status" value="1"/>
</dbReference>
<reference evidence="1" key="1">
    <citation type="submission" date="2025-08" db="UniProtKB">
        <authorList>
            <consortium name="Ensembl"/>
        </authorList>
    </citation>
    <scope>IDENTIFICATION</scope>
</reference>
<proteinExistence type="predicted"/>